<evidence type="ECO:0000256" key="5">
    <source>
        <dbReference type="ARBA" id="ARBA00022617"/>
    </source>
</evidence>
<dbReference type="GO" id="GO:0016020">
    <property type="term" value="C:membrane"/>
    <property type="evidence" value="ECO:0007669"/>
    <property type="project" value="UniProtKB-SubCell"/>
</dbReference>
<keyword evidence="15" id="KW-1185">Reference proteome</keyword>
<dbReference type="PANTHER" id="PTHR46300">
    <property type="entry name" value="P450, PUTATIVE (EUROFUNG)-RELATED-RELATED"/>
    <property type="match status" value="1"/>
</dbReference>
<evidence type="ECO:0000256" key="13">
    <source>
        <dbReference type="PIRSR" id="PIRSR602401-1"/>
    </source>
</evidence>
<keyword evidence="12" id="KW-0472">Membrane</keyword>
<keyword evidence="8" id="KW-1133">Transmembrane helix</keyword>
<keyword evidence="7 13" id="KW-0479">Metal-binding</keyword>
<evidence type="ECO:0000313" key="14">
    <source>
        <dbReference type="EMBL" id="KAK7694473.1"/>
    </source>
</evidence>
<dbReference type="PRINTS" id="PR00385">
    <property type="entry name" value="P450"/>
</dbReference>
<keyword evidence="10 13" id="KW-0408">Iron</keyword>
<evidence type="ECO:0000256" key="2">
    <source>
        <dbReference type="ARBA" id="ARBA00004167"/>
    </source>
</evidence>
<proteinExistence type="inferred from homology"/>
<comment type="cofactor">
    <cofactor evidence="1 13">
        <name>heme</name>
        <dbReference type="ChEBI" id="CHEBI:30413"/>
    </cofactor>
</comment>
<dbReference type="Proteomes" id="UP001385951">
    <property type="component" value="Unassembled WGS sequence"/>
</dbReference>
<evidence type="ECO:0000313" key="15">
    <source>
        <dbReference type="Proteomes" id="UP001385951"/>
    </source>
</evidence>
<keyword evidence="9" id="KW-0560">Oxidoreductase</keyword>
<comment type="similarity">
    <text evidence="4">Belongs to the cytochrome P450 family.</text>
</comment>
<dbReference type="GO" id="GO:0005506">
    <property type="term" value="F:iron ion binding"/>
    <property type="evidence" value="ECO:0007669"/>
    <property type="project" value="InterPro"/>
</dbReference>
<evidence type="ECO:0000256" key="6">
    <source>
        <dbReference type="ARBA" id="ARBA00022692"/>
    </source>
</evidence>
<gene>
    <name evidence="14" type="ORF">QCA50_001659</name>
</gene>
<dbReference type="AlphaFoldDB" id="A0AAW0GVG2"/>
<dbReference type="GO" id="GO:0020037">
    <property type="term" value="F:heme binding"/>
    <property type="evidence" value="ECO:0007669"/>
    <property type="project" value="InterPro"/>
</dbReference>
<sequence length="544" mass="61514">MNQTSPTTHNTLPSVEPTSFLNDVLQTPQTMLLGFVASLVVYQLLKAANTSRKGNLPPGPKGVPFFGNLFQLSKDAWVTFAEWGKQYGPLVYMSVAGHDMLILNNHKVNADLLEKRANIYSSRPRLVVASEILTGGMLIPFAAHDDTWRKMRRASHEGLNSNYARNYYPAQQKEAILLVQNVLKDCNHWDDELKRTACSMILGVVYDKPTIDSCHDTRVAYVNEFIARIVRAAFPGAHYAEYFTWMKYLPAVAAKWKRDALDWYKKDTVYFGDMYEEVKDRIRSGDERHSFASSLIHDEKQLNLTEDENSWLAATIYATGGETTSTVMSWFMLAMVTNPEAQKKAQEELDNVIGRDRMPTFADRDSLPYIQACVRESLRWKTVAPVGVPHVCEQDDWYEGHFIPKGTICIPNQWAMNKDTDVYGPDAEQYNPGRHIDKNGDLYCPFVDTHDEGSFCHVGYGFGRRICVGRHVANNSIFIDIACLLWAATIEPIKDAQGKPMMPDTEGFINDGLVLRPLPFKCVIKPRFPGAESIVAQTLELADY</sequence>
<evidence type="ECO:0008006" key="16">
    <source>
        <dbReference type="Google" id="ProtNLM"/>
    </source>
</evidence>
<evidence type="ECO:0000256" key="9">
    <source>
        <dbReference type="ARBA" id="ARBA00023002"/>
    </source>
</evidence>
<protein>
    <recommendedName>
        <fullName evidence="16">Cytochrome P450</fullName>
    </recommendedName>
</protein>
<evidence type="ECO:0000256" key="10">
    <source>
        <dbReference type="ARBA" id="ARBA00023004"/>
    </source>
</evidence>
<keyword evidence="6" id="KW-0812">Transmembrane</keyword>
<comment type="subcellular location">
    <subcellularLocation>
        <location evidence="2">Membrane</location>
        <topology evidence="2">Single-pass membrane protein</topology>
    </subcellularLocation>
</comment>
<evidence type="ECO:0000256" key="11">
    <source>
        <dbReference type="ARBA" id="ARBA00023033"/>
    </source>
</evidence>
<dbReference type="InterPro" id="IPR001128">
    <property type="entry name" value="Cyt_P450"/>
</dbReference>
<dbReference type="PRINTS" id="PR00463">
    <property type="entry name" value="EP450I"/>
</dbReference>
<comment type="caution">
    <text evidence="14">The sequence shown here is derived from an EMBL/GenBank/DDBJ whole genome shotgun (WGS) entry which is preliminary data.</text>
</comment>
<evidence type="ECO:0000256" key="4">
    <source>
        <dbReference type="ARBA" id="ARBA00010617"/>
    </source>
</evidence>
<dbReference type="InterPro" id="IPR002401">
    <property type="entry name" value="Cyt_P450_E_grp-I"/>
</dbReference>
<dbReference type="PANTHER" id="PTHR46300:SF7">
    <property type="entry name" value="P450, PUTATIVE (EUROFUNG)-RELATED"/>
    <property type="match status" value="1"/>
</dbReference>
<evidence type="ECO:0000256" key="1">
    <source>
        <dbReference type="ARBA" id="ARBA00001971"/>
    </source>
</evidence>
<feature type="binding site" description="axial binding residue" evidence="13">
    <location>
        <position position="467"/>
    </location>
    <ligand>
        <name>heme</name>
        <dbReference type="ChEBI" id="CHEBI:30413"/>
    </ligand>
    <ligandPart>
        <name>Fe</name>
        <dbReference type="ChEBI" id="CHEBI:18248"/>
    </ligandPart>
</feature>
<dbReference type="CDD" id="cd11065">
    <property type="entry name" value="CYP64-like"/>
    <property type="match status" value="1"/>
</dbReference>
<keyword evidence="11" id="KW-0503">Monooxygenase</keyword>
<keyword evidence="5 13" id="KW-0349">Heme</keyword>
<dbReference type="Pfam" id="PF00067">
    <property type="entry name" value="p450"/>
    <property type="match status" value="1"/>
</dbReference>
<evidence type="ECO:0000256" key="3">
    <source>
        <dbReference type="ARBA" id="ARBA00005179"/>
    </source>
</evidence>
<dbReference type="GO" id="GO:0016705">
    <property type="term" value="F:oxidoreductase activity, acting on paired donors, with incorporation or reduction of molecular oxygen"/>
    <property type="evidence" value="ECO:0007669"/>
    <property type="project" value="InterPro"/>
</dbReference>
<dbReference type="InterPro" id="IPR036396">
    <property type="entry name" value="Cyt_P450_sf"/>
</dbReference>
<evidence type="ECO:0000256" key="7">
    <source>
        <dbReference type="ARBA" id="ARBA00022723"/>
    </source>
</evidence>
<accession>A0AAW0GVG2</accession>
<comment type="pathway">
    <text evidence="3">Secondary metabolite biosynthesis.</text>
</comment>
<dbReference type="Gene3D" id="1.10.630.10">
    <property type="entry name" value="Cytochrome P450"/>
    <property type="match status" value="1"/>
</dbReference>
<organism evidence="14 15">
    <name type="scientific">Cerrena zonata</name>
    <dbReference type="NCBI Taxonomy" id="2478898"/>
    <lineage>
        <taxon>Eukaryota</taxon>
        <taxon>Fungi</taxon>
        <taxon>Dikarya</taxon>
        <taxon>Basidiomycota</taxon>
        <taxon>Agaricomycotina</taxon>
        <taxon>Agaricomycetes</taxon>
        <taxon>Polyporales</taxon>
        <taxon>Cerrenaceae</taxon>
        <taxon>Cerrena</taxon>
    </lineage>
</organism>
<evidence type="ECO:0000256" key="8">
    <source>
        <dbReference type="ARBA" id="ARBA00022989"/>
    </source>
</evidence>
<dbReference type="GO" id="GO:0004497">
    <property type="term" value="F:monooxygenase activity"/>
    <property type="evidence" value="ECO:0007669"/>
    <property type="project" value="UniProtKB-KW"/>
</dbReference>
<reference evidence="14 15" key="1">
    <citation type="submission" date="2022-09" db="EMBL/GenBank/DDBJ databases">
        <authorList>
            <person name="Palmer J.M."/>
        </authorList>
    </citation>
    <scope>NUCLEOTIDE SEQUENCE [LARGE SCALE GENOMIC DNA]</scope>
    <source>
        <strain evidence="14 15">DSM 7382</strain>
    </source>
</reference>
<dbReference type="SUPFAM" id="SSF48264">
    <property type="entry name" value="Cytochrome P450"/>
    <property type="match status" value="1"/>
</dbReference>
<evidence type="ECO:0000256" key="12">
    <source>
        <dbReference type="ARBA" id="ARBA00023136"/>
    </source>
</evidence>
<name>A0AAW0GVG2_9APHY</name>
<dbReference type="InterPro" id="IPR050364">
    <property type="entry name" value="Cytochrome_P450_fung"/>
</dbReference>
<dbReference type="EMBL" id="JASBNA010000002">
    <property type="protein sequence ID" value="KAK7694473.1"/>
    <property type="molecule type" value="Genomic_DNA"/>
</dbReference>